<dbReference type="InterPro" id="IPR011063">
    <property type="entry name" value="TilS/TtcA_N"/>
</dbReference>
<comment type="domain">
    <text evidence="8">The N-terminal region contains the highly conserved SGGXDS motif, predicted to be a P-loop motif involved in ATP binding.</text>
</comment>
<organism evidence="10 11">
    <name type="scientific">Caldicellulosiruptor diazotrophicus</name>
    <dbReference type="NCBI Taxonomy" id="2806205"/>
    <lineage>
        <taxon>Bacteria</taxon>
        <taxon>Bacillati</taxon>
        <taxon>Bacillota</taxon>
        <taxon>Bacillota incertae sedis</taxon>
        <taxon>Caldicellulosiruptorales</taxon>
        <taxon>Caldicellulosiruptoraceae</taxon>
        <taxon>Caldicellulosiruptor</taxon>
    </lineage>
</organism>
<evidence type="ECO:0000256" key="4">
    <source>
        <dbReference type="ARBA" id="ARBA00022694"/>
    </source>
</evidence>
<dbReference type="Gene3D" id="3.40.50.620">
    <property type="entry name" value="HUPs"/>
    <property type="match status" value="1"/>
</dbReference>
<evidence type="ECO:0000256" key="1">
    <source>
        <dbReference type="ARBA" id="ARBA00004496"/>
    </source>
</evidence>
<dbReference type="InterPro" id="IPR012796">
    <property type="entry name" value="Lysidine-tRNA-synth_C"/>
</dbReference>
<comment type="function">
    <text evidence="8">Ligates lysine onto the cytidine present at position 34 of the AUA codon-specific tRNA(Ile) that contains the anticodon CAU, in an ATP-dependent manner. Cytidine is converted to lysidine, thus changing the amino acid specificity of the tRNA from methionine to isoleucine.</text>
</comment>
<evidence type="ECO:0000313" key="10">
    <source>
        <dbReference type="EMBL" id="BCS81854.1"/>
    </source>
</evidence>
<evidence type="ECO:0000256" key="5">
    <source>
        <dbReference type="ARBA" id="ARBA00022741"/>
    </source>
</evidence>
<evidence type="ECO:0000256" key="6">
    <source>
        <dbReference type="ARBA" id="ARBA00022840"/>
    </source>
</evidence>
<keyword evidence="5 8" id="KW-0547">Nucleotide-binding</keyword>
<dbReference type="Pfam" id="PF11734">
    <property type="entry name" value="TilS_C"/>
    <property type="match status" value="1"/>
</dbReference>
<feature type="binding site" evidence="8">
    <location>
        <begin position="28"/>
        <end position="33"/>
    </location>
    <ligand>
        <name>ATP</name>
        <dbReference type="ChEBI" id="CHEBI:30616"/>
    </ligand>
</feature>
<dbReference type="Gene3D" id="1.20.59.20">
    <property type="match status" value="1"/>
</dbReference>
<dbReference type="EC" id="6.3.4.19" evidence="8"/>
<dbReference type="Proteomes" id="UP000663623">
    <property type="component" value="Chromosome"/>
</dbReference>
<dbReference type="HAMAP" id="MF_01161">
    <property type="entry name" value="tRNA_Ile_lys_synt"/>
    <property type="match status" value="1"/>
</dbReference>
<comment type="subcellular location">
    <subcellularLocation>
        <location evidence="1 8">Cytoplasm</location>
    </subcellularLocation>
</comment>
<reference evidence="10 11" key="1">
    <citation type="submission" date="2021-02" db="EMBL/GenBank/DDBJ databases">
        <title>Nitrogen-fixing ability and nitrogen fixation related genes of thermophilic fermentative bacteria in the genus Caldicellulosiruptor.</title>
        <authorList>
            <person name="Chen Y."/>
            <person name="Nishihara A."/>
            <person name="Haruta S."/>
        </authorList>
    </citation>
    <scope>NUCLEOTIDE SEQUENCE [LARGE SCALE GENOMIC DNA]</scope>
    <source>
        <strain evidence="10 11">YA01</strain>
    </source>
</reference>
<dbReference type="NCBIfam" id="TIGR02433">
    <property type="entry name" value="lysidine_TilS_C"/>
    <property type="match status" value="1"/>
</dbReference>
<dbReference type="PANTHER" id="PTHR43033">
    <property type="entry name" value="TRNA(ILE)-LYSIDINE SYNTHASE-RELATED"/>
    <property type="match status" value="1"/>
</dbReference>
<dbReference type="SUPFAM" id="SSF82829">
    <property type="entry name" value="MesJ substrate recognition domain-like"/>
    <property type="match status" value="1"/>
</dbReference>
<dbReference type="NCBIfam" id="TIGR02432">
    <property type="entry name" value="lysidine_TilS_N"/>
    <property type="match status" value="1"/>
</dbReference>
<feature type="domain" description="Lysidine-tRNA(Ile) synthetase C-terminal" evidence="9">
    <location>
        <begin position="372"/>
        <end position="431"/>
    </location>
</feature>
<dbReference type="InterPro" id="IPR012094">
    <property type="entry name" value="tRNA_Ile_lys_synt"/>
</dbReference>
<dbReference type="SMART" id="SM00977">
    <property type="entry name" value="TilS_C"/>
    <property type="match status" value="1"/>
</dbReference>
<comment type="catalytic activity">
    <reaction evidence="7 8">
        <text>cytidine(34) in tRNA(Ile2) + L-lysine + ATP = lysidine(34) in tRNA(Ile2) + AMP + diphosphate + H(+)</text>
        <dbReference type="Rhea" id="RHEA:43744"/>
        <dbReference type="Rhea" id="RHEA-COMP:10625"/>
        <dbReference type="Rhea" id="RHEA-COMP:10670"/>
        <dbReference type="ChEBI" id="CHEBI:15378"/>
        <dbReference type="ChEBI" id="CHEBI:30616"/>
        <dbReference type="ChEBI" id="CHEBI:32551"/>
        <dbReference type="ChEBI" id="CHEBI:33019"/>
        <dbReference type="ChEBI" id="CHEBI:82748"/>
        <dbReference type="ChEBI" id="CHEBI:83665"/>
        <dbReference type="ChEBI" id="CHEBI:456215"/>
        <dbReference type="EC" id="6.3.4.19"/>
    </reaction>
</comment>
<dbReference type="EMBL" id="AP024480">
    <property type="protein sequence ID" value="BCS81854.1"/>
    <property type="molecule type" value="Genomic_DNA"/>
</dbReference>
<dbReference type="InterPro" id="IPR014729">
    <property type="entry name" value="Rossmann-like_a/b/a_fold"/>
</dbReference>
<evidence type="ECO:0000256" key="8">
    <source>
        <dbReference type="HAMAP-Rule" id="MF_01161"/>
    </source>
</evidence>
<dbReference type="InterPro" id="IPR012795">
    <property type="entry name" value="tRNA_Ile_lys_synt_N"/>
</dbReference>
<evidence type="ECO:0000313" key="11">
    <source>
        <dbReference type="Proteomes" id="UP000663623"/>
    </source>
</evidence>
<keyword evidence="4 8" id="KW-0819">tRNA processing</keyword>
<dbReference type="CDD" id="cd01992">
    <property type="entry name" value="TilS_N"/>
    <property type="match status" value="1"/>
</dbReference>
<keyword evidence="11" id="KW-1185">Reference proteome</keyword>
<evidence type="ECO:0000256" key="2">
    <source>
        <dbReference type="ARBA" id="ARBA00022490"/>
    </source>
</evidence>
<proteinExistence type="inferred from homology"/>
<evidence type="ECO:0000256" key="7">
    <source>
        <dbReference type="ARBA" id="ARBA00048539"/>
    </source>
</evidence>
<dbReference type="SUPFAM" id="SSF52402">
    <property type="entry name" value="Adenine nucleotide alpha hydrolases-like"/>
    <property type="match status" value="1"/>
</dbReference>
<keyword evidence="2 8" id="KW-0963">Cytoplasm</keyword>
<comment type="similarity">
    <text evidence="8">Belongs to the tRNA(Ile)-lysidine synthase family.</text>
</comment>
<evidence type="ECO:0000259" key="9">
    <source>
        <dbReference type="SMART" id="SM00977"/>
    </source>
</evidence>
<keyword evidence="6 8" id="KW-0067">ATP-binding</keyword>
<name>A0ABM7NP74_9FIRM</name>
<protein>
    <recommendedName>
        <fullName evidence="8">tRNA(Ile)-lysidine synthase</fullName>
        <ecNumber evidence="8">6.3.4.19</ecNumber>
    </recommendedName>
    <alternativeName>
        <fullName evidence="8">tRNA(Ile)-2-lysyl-cytidine synthase</fullName>
    </alternativeName>
    <alternativeName>
        <fullName evidence="8">tRNA(Ile)-lysidine synthetase</fullName>
    </alternativeName>
</protein>
<keyword evidence="3 8" id="KW-0436">Ligase</keyword>
<dbReference type="SUPFAM" id="SSF56037">
    <property type="entry name" value="PheT/TilS domain"/>
    <property type="match status" value="1"/>
</dbReference>
<gene>
    <name evidence="8 10" type="primary">tilS</name>
    <name evidence="10" type="ORF">CaldiYA01_18140</name>
</gene>
<sequence>MSLLEKVKINIEKYCMLKEGFKVLIGCSGGVDSMVLLDCICRLKNEYNLDITVAHLNHMLRPEADDDEKFVIEMCKRYNIKCITRKVDVAQLKKEKGLSEEEAGRNARYSFFYEIAQKFNIDRILLGHNKNDVIETFFLNLFRGSGLEGLASVPPVRDIVARPLINISREEIEEYAKINNIPFVVDKTNFSLKYKRNIVRNEILPFIKEKFGESVLNIIYRTVEVIREENNQIEALANKYFQECVQKEDVYYVLNIEKAKNLPAFLRRRIIKIMLEYYNSTISYDMLKEVEELFFLSSGKKKVYKDVVVEKQNDSLVFYRKAEKSSFCFEICLDKEHQIFYKNFKFNIKTTHKIENQKSIYIDIQQISEKKLFLRTRRDGDFIYVKAGKKKLKEWFIDKKIPKRWRDSILLLAKDSEVIAIFDIYSDTVTINQNYKIKPDSKIYLEVNVRKMEGDG</sequence>
<accession>A0ABM7NP74</accession>
<evidence type="ECO:0000256" key="3">
    <source>
        <dbReference type="ARBA" id="ARBA00022598"/>
    </source>
</evidence>
<dbReference type="Pfam" id="PF01171">
    <property type="entry name" value="ATP_bind_3"/>
    <property type="match status" value="1"/>
</dbReference>
<dbReference type="PANTHER" id="PTHR43033:SF1">
    <property type="entry name" value="TRNA(ILE)-LYSIDINE SYNTHASE-RELATED"/>
    <property type="match status" value="1"/>
</dbReference>
<dbReference type="RefSeq" id="WP_207178982.1">
    <property type="nucleotide sequence ID" value="NZ_AP024480.1"/>
</dbReference>